<dbReference type="Proteomes" id="UP001596524">
    <property type="component" value="Unassembled WGS sequence"/>
</dbReference>
<name>A0ABW2N2S7_9ACTN</name>
<keyword evidence="3" id="KW-1185">Reference proteome</keyword>
<proteinExistence type="predicted"/>
<dbReference type="RefSeq" id="WP_255891681.1">
    <property type="nucleotide sequence ID" value="NZ_JAFMZM010000005.1"/>
</dbReference>
<evidence type="ECO:0000313" key="2">
    <source>
        <dbReference type="EMBL" id="MFC7360413.1"/>
    </source>
</evidence>
<organism evidence="2 3">
    <name type="scientific">Nocardioides astragali</name>
    <dbReference type="NCBI Taxonomy" id="1776736"/>
    <lineage>
        <taxon>Bacteria</taxon>
        <taxon>Bacillati</taxon>
        <taxon>Actinomycetota</taxon>
        <taxon>Actinomycetes</taxon>
        <taxon>Propionibacteriales</taxon>
        <taxon>Nocardioidaceae</taxon>
        <taxon>Nocardioides</taxon>
    </lineage>
</organism>
<gene>
    <name evidence="2" type="ORF">ACFQO6_09050</name>
</gene>
<dbReference type="EMBL" id="JBHTCH010000012">
    <property type="protein sequence ID" value="MFC7360413.1"/>
    <property type="molecule type" value="Genomic_DNA"/>
</dbReference>
<protein>
    <submittedName>
        <fullName evidence="2">Uncharacterized protein</fullName>
    </submittedName>
</protein>
<reference evidence="3" key="1">
    <citation type="journal article" date="2019" name="Int. J. Syst. Evol. Microbiol.">
        <title>The Global Catalogue of Microorganisms (GCM) 10K type strain sequencing project: providing services to taxonomists for standard genome sequencing and annotation.</title>
        <authorList>
            <consortium name="The Broad Institute Genomics Platform"/>
            <consortium name="The Broad Institute Genome Sequencing Center for Infectious Disease"/>
            <person name="Wu L."/>
            <person name="Ma J."/>
        </authorList>
    </citation>
    <scope>NUCLEOTIDE SEQUENCE [LARGE SCALE GENOMIC DNA]</scope>
    <source>
        <strain evidence="3">FCH27</strain>
    </source>
</reference>
<feature type="region of interest" description="Disordered" evidence="1">
    <location>
        <begin position="71"/>
        <end position="93"/>
    </location>
</feature>
<comment type="caution">
    <text evidence="2">The sequence shown here is derived from an EMBL/GenBank/DDBJ whole genome shotgun (WGS) entry which is preliminary data.</text>
</comment>
<evidence type="ECO:0000256" key="1">
    <source>
        <dbReference type="SAM" id="MobiDB-lite"/>
    </source>
</evidence>
<evidence type="ECO:0000313" key="3">
    <source>
        <dbReference type="Proteomes" id="UP001596524"/>
    </source>
</evidence>
<accession>A0ABW2N2S7</accession>
<sequence length="93" mass="10374">MAIDPRRGRAHILNDVNWPDYIARVYSFTFAGRRLSRPIVDKGKFMASSAIAVHPTNGRVFAATTLWPRGAPPHHGTQRLNELRRGTSLGLIP</sequence>